<feature type="compositionally biased region" description="Polar residues" evidence="5">
    <location>
        <begin position="2211"/>
        <end position="2221"/>
    </location>
</feature>
<accession>A0A3D8RTE5</accession>
<dbReference type="Proteomes" id="UP000256645">
    <property type="component" value="Unassembled WGS sequence"/>
</dbReference>
<dbReference type="PANTHER" id="PTHR21597:SF0">
    <property type="entry name" value="THO COMPLEX SUBUNIT 2"/>
    <property type="match status" value="1"/>
</dbReference>
<keyword evidence="4" id="KW-0539">Nucleus</keyword>
<organism evidence="9 10">
    <name type="scientific">Coleophoma cylindrospora</name>
    <dbReference type="NCBI Taxonomy" id="1849047"/>
    <lineage>
        <taxon>Eukaryota</taxon>
        <taxon>Fungi</taxon>
        <taxon>Dikarya</taxon>
        <taxon>Ascomycota</taxon>
        <taxon>Pezizomycotina</taxon>
        <taxon>Leotiomycetes</taxon>
        <taxon>Helotiales</taxon>
        <taxon>Dermateaceae</taxon>
        <taxon>Coleophoma</taxon>
    </lineage>
</organism>
<feature type="compositionally biased region" description="Basic and acidic residues" evidence="5">
    <location>
        <begin position="1890"/>
        <end position="1906"/>
    </location>
</feature>
<evidence type="ECO:0000259" key="7">
    <source>
        <dbReference type="Pfam" id="PF11732"/>
    </source>
</evidence>
<feature type="compositionally biased region" description="Basic residues" evidence="5">
    <location>
        <begin position="1"/>
        <end position="10"/>
    </location>
</feature>
<feature type="compositionally biased region" description="Basic and acidic residues" evidence="5">
    <location>
        <begin position="2386"/>
        <end position="2428"/>
    </location>
</feature>
<dbReference type="Pfam" id="PF16134">
    <property type="entry name" value="THOC2_N"/>
    <property type="match status" value="1"/>
</dbReference>
<feature type="compositionally biased region" description="Polar residues" evidence="5">
    <location>
        <begin position="1966"/>
        <end position="1976"/>
    </location>
</feature>
<feature type="compositionally biased region" description="Basic and acidic residues" evidence="5">
    <location>
        <begin position="60"/>
        <end position="69"/>
    </location>
</feature>
<feature type="compositionally biased region" description="Basic and acidic residues" evidence="5">
    <location>
        <begin position="1653"/>
        <end position="1664"/>
    </location>
</feature>
<dbReference type="GO" id="GO:0000445">
    <property type="term" value="C:THO complex part of transcription export complex"/>
    <property type="evidence" value="ECO:0007669"/>
    <property type="project" value="TreeGrafter"/>
</dbReference>
<feature type="compositionally biased region" description="Polar residues" evidence="5">
    <location>
        <begin position="1586"/>
        <end position="1598"/>
    </location>
</feature>
<feature type="domain" description="THO complex subunitTHOC2 C-terminal" evidence="6">
    <location>
        <begin position="1222"/>
        <end position="1534"/>
    </location>
</feature>
<evidence type="ECO:0000259" key="8">
    <source>
        <dbReference type="Pfam" id="PF16134"/>
    </source>
</evidence>
<comment type="subcellular location">
    <subcellularLocation>
        <location evidence="1">Nucleus</location>
    </subcellularLocation>
</comment>
<dbReference type="Pfam" id="PF11262">
    <property type="entry name" value="Tho2"/>
    <property type="match status" value="1"/>
</dbReference>
<dbReference type="InterPro" id="IPR040007">
    <property type="entry name" value="Tho2"/>
</dbReference>
<evidence type="ECO:0000256" key="2">
    <source>
        <dbReference type="ARBA" id="ARBA00007857"/>
    </source>
</evidence>
<feature type="compositionally biased region" description="Pro residues" evidence="5">
    <location>
        <begin position="2231"/>
        <end position="2240"/>
    </location>
</feature>
<evidence type="ECO:0000256" key="1">
    <source>
        <dbReference type="ARBA" id="ARBA00004123"/>
    </source>
</evidence>
<feature type="compositionally biased region" description="Polar residues" evidence="5">
    <location>
        <begin position="1665"/>
        <end position="1688"/>
    </location>
</feature>
<feature type="compositionally biased region" description="Polar residues" evidence="5">
    <location>
        <begin position="2044"/>
        <end position="2060"/>
    </location>
</feature>
<dbReference type="InterPro" id="IPR021726">
    <property type="entry name" value="THO_THOC2_N"/>
</dbReference>
<dbReference type="Pfam" id="PF11732">
    <property type="entry name" value="Thoc2"/>
    <property type="match status" value="1"/>
</dbReference>
<gene>
    <name evidence="9" type="ORF">BP6252_05283</name>
</gene>
<feature type="region of interest" description="Disordered" evidence="5">
    <location>
        <begin position="1"/>
        <end position="125"/>
    </location>
</feature>
<feature type="compositionally biased region" description="Basic and acidic residues" evidence="5">
    <location>
        <begin position="2295"/>
        <end position="2342"/>
    </location>
</feature>
<proteinExistence type="inferred from homology"/>
<feature type="region of interest" description="Disordered" evidence="5">
    <location>
        <begin position="1653"/>
        <end position="2435"/>
    </location>
</feature>
<evidence type="ECO:0000256" key="3">
    <source>
        <dbReference type="ARBA" id="ARBA00019596"/>
    </source>
</evidence>
<feature type="compositionally biased region" description="Polar residues" evidence="5">
    <location>
        <begin position="1559"/>
        <end position="1573"/>
    </location>
</feature>
<dbReference type="EMBL" id="PDLM01000005">
    <property type="protein sequence ID" value="RDW77230.1"/>
    <property type="molecule type" value="Genomic_DNA"/>
</dbReference>
<feature type="domain" description="THO complex subunit 2 N-terminal" evidence="8">
    <location>
        <begin position="130"/>
        <end position="853"/>
    </location>
</feature>
<feature type="compositionally biased region" description="Polar residues" evidence="5">
    <location>
        <begin position="2112"/>
        <end position="2129"/>
    </location>
</feature>
<feature type="region of interest" description="Disordered" evidence="5">
    <location>
        <begin position="1118"/>
        <end position="1174"/>
    </location>
</feature>
<comment type="similarity">
    <text evidence="2">Belongs to the THOC2 family.</text>
</comment>
<feature type="compositionally biased region" description="Low complexity" evidence="5">
    <location>
        <begin position="91"/>
        <end position="109"/>
    </location>
</feature>
<feature type="compositionally biased region" description="Basic and acidic residues" evidence="5">
    <location>
        <begin position="569"/>
        <end position="583"/>
    </location>
</feature>
<feature type="compositionally biased region" description="Low complexity" evidence="5">
    <location>
        <begin position="2061"/>
        <end position="2074"/>
    </location>
</feature>
<evidence type="ECO:0000313" key="10">
    <source>
        <dbReference type="Proteomes" id="UP000256645"/>
    </source>
</evidence>
<dbReference type="GO" id="GO:0003729">
    <property type="term" value="F:mRNA binding"/>
    <property type="evidence" value="ECO:0007669"/>
    <property type="project" value="TreeGrafter"/>
</dbReference>
<feature type="region of interest" description="Disordered" evidence="5">
    <location>
        <begin position="558"/>
        <end position="592"/>
    </location>
</feature>
<feature type="compositionally biased region" description="Polar residues" evidence="5">
    <location>
        <begin position="2181"/>
        <end position="2199"/>
    </location>
</feature>
<feature type="region of interest" description="Disordered" evidence="5">
    <location>
        <begin position="1552"/>
        <end position="1604"/>
    </location>
</feature>
<feature type="compositionally biased region" description="Basic and acidic residues" evidence="5">
    <location>
        <begin position="1154"/>
        <end position="1164"/>
    </location>
</feature>
<feature type="compositionally biased region" description="Basic and acidic residues" evidence="5">
    <location>
        <begin position="2244"/>
        <end position="2258"/>
    </location>
</feature>
<feature type="compositionally biased region" description="Polar residues" evidence="5">
    <location>
        <begin position="2148"/>
        <end position="2163"/>
    </location>
</feature>
<keyword evidence="10" id="KW-1185">Reference proteome</keyword>
<dbReference type="STRING" id="1849047.A0A3D8RTE5"/>
<feature type="compositionally biased region" description="Basic and acidic residues" evidence="5">
    <location>
        <begin position="2352"/>
        <end position="2376"/>
    </location>
</feature>
<protein>
    <recommendedName>
        <fullName evidence="3">THO complex subunit 2</fullName>
    </recommendedName>
</protein>
<dbReference type="InterPro" id="IPR032302">
    <property type="entry name" value="THOC2_N"/>
</dbReference>
<comment type="caution">
    <text evidence="9">The sequence shown here is derived from an EMBL/GenBank/DDBJ whole genome shotgun (WGS) entry which is preliminary data.</text>
</comment>
<feature type="compositionally biased region" description="Polar residues" evidence="5">
    <location>
        <begin position="1165"/>
        <end position="1174"/>
    </location>
</feature>
<evidence type="ECO:0000256" key="4">
    <source>
        <dbReference type="ARBA" id="ARBA00023242"/>
    </source>
</evidence>
<name>A0A3D8RTE5_9HELO</name>
<evidence type="ECO:0000256" key="5">
    <source>
        <dbReference type="SAM" id="MobiDB-lite"/>
    </source>
</evidence>
<feature type="compositionally biased region" description="Basic and acidic residues" evidence="5">
    <location>
        <begin position="1712"/>
        <end position="1779"/>
    </location>
</feature>
<feature type="compositionally biased region" description="Basic residues" evidence="5">
    <location>
        <begin position="2278"/>
        <end position="2291"/>
    </location>
</feature>
<dbReference type="GO" id="GO:0006406">
    <property type="term" value="P:mRNA export from nucleus"/>
    <property type="evidence" value="ECO:0007669"/>
    <property type="project" value="InterPro"/>
</dbReference>
<evidence type="ECO:0000313" key="9">
    <source>
        <dbReference type="EMBL" id="RDW77230.1"/>
    </source>
</evidence>
<dbReference type="PANTHER" id="PTHR21597">
    <property type="entry name" value="THO2 PROTEIN"/>
    <property type="match status" value="1"/>
</dbReference>
<feature type="compositionally biased region" description="Basic and acidic residues" evidence="5">
    <location>
        <begin position="34"/>
        <end position="45"/>
    </location>
</feature>
<feature type="domain" description="THO complex subunitTHOC2 N-terminal" evidence="7">
    <location>
        <begin position="855"/>
        <end position="931"/>
    </location>
</feature>
<reference evidence="9 10" key="1">
    <citation type="journal article" date="2018" name="IMA Fungus">
        <title>IMA Genome-F 9: Draft genome sequence of Annulohypoxylon stygium, Aspergillus mulundensis, Berkeleyomyces basicola (syn. Thielaviopsis basicola), Ceratocystis smalleyi, two Cercospora beticola strains, Coleophoma cylindrospora, Fusarium fracticaudum, Phialophora cf. hyalina, and Morchella septimelata.</title>
        <authorList>
            <person name="Wingfield B.D."/>
            <person name="Bills G.F."/>
            <person name="Dong Y."/>
            <person name="Huang W."/>
            <person name="Nel W.J."/>
            <person name="Swalarsk-Parry B.S."/>
            <person name="Vaghefi N."/>
            <person name="Wilken P.M."/>
            <person name="An Z."/>
            <person name="de Beer Z.W."/>
            <person name="De Vos L."/>
            <person name="Chen L."/>
            <person name="Duong T.A."/>
            <person name="Gao Y."/>
            <person name="Hammerbacher A."/>
            <person name="Kikkert J.R."/>
            <person name="Li Y."/>
            <person name="Li H."/>
            <person name="Li K."/>
            <person name="Li Q."/>
            <person name="Liu X."/>
            <person name="Ma X."/>
            <person name="Naidoo K."/>
            <person name="Pethybridge S.J."/>
            <person name="Sun J."/>
            <person name="Steenkamp E.T."/>
            <person name="van der Nest M.A."/>
            <person name="van Wyk S."/>
            <person name="Wingfield M.J."/>
            <person name="Xiong C."/>
            <person name="Yue Q."/>
            <person name="Zhang X."/>
        </authorList>
    </citation>
    <scope>NUCLEOTIDE SEQUENCE [LARGE SCALE GENOMIC DNA]</scope>
    <source>
        <strain evidence="9 10">BP6252</strain>
    </source>
</reference>
<sequence length="2435" mass="268940">MAPGGKRKRNDRASVDSGESRPSPHRPGNTNLAQHDRDSDRDGRRPGRGGGGGASRGGGRRNDGRRDSNHSLSQANLKVPTRATPTPGPTSPSLQQPSATQTPTSASATFTEVPSPLPRPDPAPFDYAILTEERVSAWDKGGKREVIEIGTQARGSEDEMELSCVFQELLRAVLDRRIDSTEGGNCVKEILGPDTASTEEATSLDLQNLFIDTLSMLLDAEDGPFNIDLRAFIAATAISPLVLRQKLDGQVLQSLGLTRDTFIRVGIRQATNLLYKQANYNLLREETEGYAKLVTELFSISGSEPPSAEVVEDAFEKIKGLIGTFDLDVGRVLDITLDVFAAVLIKHFRFFIKLLRVSSWWPRNGETDSAAAARCAGLPKWAMPTSQGWMSTEEDDDLSKRQRLERDTLFWQRARDVGIDAFFELGGRQMVDPETKKQILNGAGGDAELDADRQWIEGTGTFPPSGNRIAAQLLGFKLRFYASPARDKDDILPANLIYLTALLIKIGFISLRDLYPHLWPLDDAMPAVRDARMKELQEKEKANRPGGGASNALTMAGALADDMPPPSARTRETAAPKPDAVKVDEDDTEKLDEPTDQKVQLLVCLLTIGALPEALFILGRFPWLPEAYPELIELINRILSHSIKDVYEKCRPTVSDTSGTITKNVADYDQSGVPKGQVRTSRLPTRKQLRWPFPDKFDTNESNCYRFYWDEWADNIPICQDVDDVFTLCGTLLNYSGVSIGRDASLLSKLARIGTKSLAEDHSQQNLARWEDLLKRLLVPALSLTTSNTSVANEIYDMLRFYPVSVRYNIYAEWFEGQISRLPAMKSAFARTRLETLATMKRISMTNLTPMARSLAKTAFASPGIVFSVALSQIEAYTNLTEVVVECAKYFTDLGYDVLVWSLMSSLGGKDRNRNNAEFALLPSRWLLALSRFSGKVFKRYSIMNLSPIIQYVNDQLFRGNSTDLVILKELIAQMAGVVPDTDFTDPQLAAMTGGELLRKQTLINLQDKRYESTKTAKRLMKALTETKLAGPLLLSIAQHRQAAIYAISDDEAHIKLLSTMIDDAQMMLFQYLDLLRSNLLADDFDKQVPGIPDLISEFGLDPSLAFMIGRASFANKLTKSSPPASNGAAKPLSGTTDDVSKLDPDGDESMSVDVDKEAGKMDADSTNDITSNDDLQMVDANDAGFMQAPNGSDPASPTDTTKDVLEPVVNTVKEILPENSWNFVSPEFYVIFWLSTLGDLSIPSTSYENEIARLVKEQGEIQKDRSDMSRAGMLRKEEARNALGTTKDNLLAEYGRQVGLYKQNKARLLKSKASWFSNSANVKPDAISAAFLELCLIPRLLLSPSDTDFCFRMIRFLHDNNTPNFRTLSVYIQIFKASRLRSLIFTCTVREAENLGRFLRSILTDLARWHGDQAIFEKEAWGTNKDLSGFAKAVDEDFKPKGLIEFESGKTGFRSILLSWHKNLNTALRDCLEGTEWMHIRNAISVLKQVCPVFPAVDFMGNNFIKQLEVVGKREKDVREDLSLTGNAVLVQLKKRSKSWIMVQAFASNLNEPGKMNGTAQKSTLGQESNAASRLKPTAPEFKPQSRSSSMGVSTPKPQEVEDGEVDDAKMAQNGSARAITNAAVSTDGLSTTQGSSKTPVLSAAELRREHLSRKDQLHRDNGSKPSSPATSHGGTPRSDTSRNASGTALPERTNANLPSRPEVAFPGRQMLDRHPSRHGDRRDARDARLPETSRGDRGNERLRDHGSSDRRLVDLPSRDYSRSGDRNAGLERDRPSRITEPPPRWTGPHESLDRATTNGVRLPDNSGRLSRESDMPPPRPSAAASDRGSLINPERLSLVNPDRQELINPERAALISGEDAYVGSARVGKDEHNSRPTSRPQSPRRHPSTRDDVRRDDRQNRHVAPEQYGSARNRGDESHPPPAGPRNDRQPERPSERGATERSRDPSAFQPTPTNRPIDHSHGRLNSNPRQQPDPNFGRLNPAPVSDIPSGPRDRNSNARGNRMVSAPQPRRDVGPTTEVPRIPSPERHPPTGPAAGRNPRHSASGQFDTLSNASASQPTTPITSTAAVTTVHPDRLRHLDVQATAVQSPATPAPPSGVHPDRLKAFGNDTPSNSPPVNQLHVNKSRPSAPPIRTMTPSAPPSGPRATQQSPISNSPNVLTAPTGPASASERAARGGQRQLNNIQNMLQQAGQQNVPNDRIGSIRGRSNRMNSMSQPVTPVSGPSTPQGIPPPPPGLPPSRSESRNSDMMNPERADLITGQGPMSEERNHSDRDRNGRHRSGHQSRRNSKSPDYNRESKRGGTDEDRSRREHRDRSGMERAPGRERHSNRESTDGRDLMAGREVGASGKESGRDRDRESSRRHGGERDRGREMPDAQWGQGNNERNDKSIGRSRDGRGEERRDSRGPREDGGRKRHSEGADIEGRGREKRPRR</sequence>
<dbReference type="OrthoDB" id="29024at2759"/>
<dbReference type="InterPro" id="IPR021418">
    <property type="entry name" value="THO_THOC2_C"/>
</dbReference>
<feature type="compositionally biased region" description="Gly residues" evidence="5">
    <location>
        <begin position="48"/>
        <end position="57"/>
    </location>
</feature>
<feature type="compositionally biased region" description="Basic and acidic residues" evidence="5">
    <location>
        <begin position="1928"/>
        <end position="1947"/>
    </location>
</feature>
<dbReference type="GO" id="GO:0006397">
    <property type="term" value="P:mRNA processing"/>
    <property type="evidence" value="ECO:0007669"/>
    <property type="project" value="InterPro"/>
</dbReference>
<evidence type="ECO:0000259" key="6">
    <source>
        <dbReference type="Pfam" id="PF11262"/>
    </source>
</evidence>
<feature type="compositionally biased region" description="Basic and acidic residues" evidence="5">
    <location>
        <begin position="2267"/>
        <end position="2277"/>
    </location>
</feature>